<proteinExistence type="predicted"/>
<sequence length="82" mass="9015">MPRISERQAMLGDLERWMELKAVADLASTSESDSDWDLNSSGSVNSWDENSSGDCMSDGFDSLGSSSSDEEIMEMQRSLCIP</sequence>
<protein>
    <submittedName>
        <fullName evidence="2">Uncharacterized protein</fullName>
    </submittedName>
</protein>
<evidence type="ECO:0000313" key="3">
    <source>
        <dbReference type="Proteomes" id="UP001633002"/>
    </source>
</evidence>
<dbReference type="EMBL" id="JBJQOH010000006">
    <property type="protein sequence ID" value="KAL3686130.1"/>
    <property type="molecule type" value="Genomic_DNA"/>
</dbReference>
<accession>A0ABD3H3P4</accession>
<comment type="caution">
    <text evidence="2">The sequence shown here is derived from an EMBL/GenBank/DDBJ whole genome shotgun (WGS) entry which is preliminary data.</text>
</comment>
<reference evidence="2 3" key="1">
    <citation type="submission" date="2024-09" db="EMBL/GenBank/DDBJ databases">
        <title>Chromosome-scale assembly of Riccia sorocarpa.</title>
        <authorList>
            <person name="Paukszto L."/>
        </authorList>
    </citation>
    <scope>NUCLEOTIDE SEQUENCE [LARGE SCALE GENOMIC DNA]</scope>
    <source>
        <strain evidence="2">LP-2024</strain>
        <tissue evidence="2">Aerial parts of the thallus</tissue>
    </source>
</reference>
<gene>
    <name evidence="2" type="ORF">R1sor_004152</name>
</gene>
<name>A0ABD3H3P4_9MARC</name>
<dbReference type="Proteomes" id="UP001633002">
    <property type="component" value="Unassembled WGS sequence"/>
</dbReference>
<feature type="compositionally biased region" description="Low complexity" evidence="1">
    <location>
        <begin position="57"/>
        <end position="67"/>
    </location>
</feature>
<feature type="region of interest" description="Disordered" evidence="1">
    <location>
        <begin position="28"/>
        <end position="82"/>
    </location>
</feature>
<evidence type="ECO:0000313" key="2">
    <source>
        <dbReference type="EMBL" id="KAL3686130.1"/>
    </source>
</evidence>
<dbReference type="AlphaFoldDB" id="A0ABD3H3P4"/>
<feature type="compositionally biased region" description="Polar residues" evidence="1">
    <location>
        <begin position="28"/>
        <end position="54"/>
    </location>
</feature>
<organism evidence="2 3">
    <name type="scientific">Riccia sorocarpa</name>
    <dbReference type="NCBI Taxonomy" id="122646"/>
    <lineage>
        <taxon>Eukaryota</taxon>
        <taxon>Viridiplantae</taxon>
        <taxon>Streptophyta</taxon>
        <taxon>Embryophyta</taxon>
        <taxon>Marchantiophyta</taxon>
        <taxon>Marchantiopsida</taxon>
        <taxon>Marchantiidae</taxon>
        <taxon>Marchantiales</taxon>
        <taxon>Ricciaceae</taxon>
        <taxon>Riccia</taxon>
    </lineage>
</organism>
<evidence type="ECO:0000256" key="1">
    <source>
        <dbReference type="SAM" id="MobiDB-lite"/>
    </source>
</evidence>
<keyword evidence="3" id="KW-1185">Reference proteome</keyword>